<evidence type="ECO:0000313" key="4">
    <source>
        <dbReference type="EMBL" id="NDL40043.1"/>
    </source>
</evidence>
<gene>
    <name evidence="4" type="ORF">GPY51_15010</name>
</gene>
<evidence type="ECO:0000256" key="2">
    <source>
        <dbReference type="SAM" id="MobiDB-lite"/>
    </source>
</evidence>
<dbReference type="EMBL" id="WSFA01000035">
    <property type="protein sequence ID" value="NDL40043.1"/>
    <property type="molecule type" value="Genomic_DNA"/>
</dbReference>
<dbReference type="Proteomes" id="UP000479300">
    <property type="component" value="Unassembled WGS sequence"/>
</dbReference>
<feature type="region of interest" description="Disordered" evidence="2">
    <location>
        <begin position="637"/>
        <end position="687"/>
    </location>
</feature>
<feature type="domain" description="Phage tail tape measure protein" evidence="3">
    <location>
        <begin position="108"/>
        <end position="354"/>
    </location>
</feature>
<feature type="compositionally biased region" description="Basic and acidic residues" evidence="2">
    <location>
        <begin position="655"/>
        <end position="666"/>
    </location>
</feature>
<accession>A0A6L9JMV3</accession>
<keyword evidence="1" id="KW-1188">Viral release from host cell</keyword>
<dbReference type="PANTHER" id="PTHR37813:SF1">
    <property type="entry name" value="FELS-2 PROPHAGE PROTEIN"/>
    <property type="match status" value="1"/>
</dbReference>
<protein>
    <submittedName>
        <fullName evidence="4">Phage tail tape measure protein</fullName>
    </submittedName>
</protein>
<organism evidence="4 5">
    <name type="scientific">Photorhabdus laumondii subsp. laumondii</name>
    <name type="common">Photorhabdus luminescens subsp. laumondii</name>
    <dbReference type="NCBI Taxonomy" id="141679"/>
    <lineage>
        <taxon>Bacteria</taxon>
        <taxon>Pseudomonadati</taxon>
        <taxon>Pseudomonadota</taxon>
        <taxon>Gammaproteobacteria</taxon>
        <taxon>Enterobacterales</taxon>
        <taxon>Morganellaceae</taxon>
        <taxon>Photorhabdus</taxon>
    </lineage>
</organism>
<reference evidence="4 5" key="1">
    <citation type="submission" date="2019-12" db="EMBL/GenBank/DDBJ databases">
        <title>Engineering Photorhabdus to improve their lethality against agricultural pests.</title>
        <authorList>
            <person name="Machado R.A.R."/>
        </authorList>
    </citation>
    <scope>NUCLEOTIDE SEQUENCE [LARGE SCALE GENOMIC DNA]</scope>
    <source>
        <strain evidence="4 5">EN01</strain>
    </source>
</reference>
<proteinExistence type="predicted"/>
<sequence>MSNLATLSVGLLVNAASFKSAISDAYRYAGQESDRFSRRASEGAKKTEQSYYSLGSAIKSVSGQLALLAGTGFSLGAIISTTRQYSQALSDLSAITGATGAQLKQFDDAAQHMGRTTEYSASQAATALKLMASAKPELMKTNDGLIKVTNSALILAQAGGTTLPDATRTLALSLNQFGVSAAEADRYINVLAAGAKYGSSEITDTAAAIKNGGVAAAQAKVSFEELNAAIQVLAEREVKGSEAGTALRNVILHLEKGTDKKLKPSVVGLSTALENLSKKNLSTKEAVKLFGLENINAASILVQSKTKLDELTVALTGTRTAYDQAAIRVNNLNGDLLSLSSAFEGMAIKIGQSTDGPLRSGVKAATDAVNSLSDNFNAVANIALYTLIPVVGTKLTAGLRENISVWRDTEKATQSAAKQQAEIARQTIDTARAMRNQAGEQARWLATQSVINRQNGINVSYQKEHVALSRQIREANLSEAAAKNKLAAANRQLSFSTRALSVSAGLASGALSLIGGPFGAAMLAGSALVYLYNRSVESRKEILNLKDATIETVEVLQQLSKVKIELKMDGWRDDLENIKKERNQLESQLGRYSDTRINIAKSRREGVLGFLYEDPKRLEKEKKQIESKLEDLKTAEQKRNKNIANGERILAGGKFEVKPQEEKPSGDKSASPWTGSGSGQGDSKRKQALNQYQQLRREIESAHTTSLQRIIQSEQETFKKLNELDKSGVTSQAEIQRLKTLNAENHQKQRLDLAEKYSPVKALIRQEQEANAELKSLYDARLLTEQEYLSASKTLYQDSVRQKLAEQAKQIAVPSIDIAGEVDPVVQLKNQLAEQQALYDAYYQNGIISKERYEQLVTAATNKSKESQLTAAKELYASQGSFQKIQMNLLDTVEQRTSNALTGMLMGTKSFSDSLKELTASLAQSIIQDLIRIAMQAMITNAVSGLFGGFSGAGGGVTKANGQLVPMPPKLNAKGGVYSSPSLSAYSGQIVSSPTLFAFAKGATGLMGEAGPEAIMPLKRGPDGSLGVRAVGAQSGLAAPQVYITINNEQTESQTSPGWEQFGSSIGQFVDGRYRELRDRDLRPGGALWRR</sequence>
<dbReference type="InterPro" id="IPR010090">
    <property type="entry name" value="Phage_tape_meas"/>
</dbReference>
<dbReference type="PANTHER" id="PTHR37813">
    <property type="entry name" value="FELS-2 PROPHAGE PROTEIN"/>
    <property type="match status" value="1"/>
</dbReference>
<dbReference type="RefSeq" id="WP_162107530.1">
    <property type="nucleotide sequence ID" value="NZ_CAWPHK010000007.1"/>
</dbReference>
<dbReference type="AlphaFoldDB" id="A0A6L9JMV3"/>
<dbReference type="NCBIfam" id="TIGR01760">
    <property type="entry name" value="tape_meas_TP901"/>
    <property type="match status" value="1"/>
</dbReference>
<evidence type="ECO:0000313" key="5">
    <source>
        <dbReference type="Proteomes" id="UP000479300"/>
    </source>
</evidence>
<evidence type="ECO:0000256" key="1">
    <source>
        <dbReference type="ARBA" id="ARBA00022612"/>
    </source>
</evidence>
<evidence type="ECO:0000259" key="3">
    <source>
        <dbReference type="Pfam" id="PF10145"/>
    </source>
</evidence>
<comment type="caution">
    <text evidence="4">The sequence shown here is derived from an EMBL/GenBank/DDBJ whole genome shotgun (WGS) entry which is preliminary data.</text>
</comment>
<name>A0A6L9JMV3_PHOLM</name>
<dbReference type="Pfam" id="PF10145">
    <property type="entry name" value="PhageMin_Tail"/>
    <property type="match status" value="1"/>
</dbReference>